<dbReference type="CDD" id="cd00054">
    <property type="entry name" value="EGF_CA"/>
    <property type="match status" value="1"/>
</dbReference>
<dbReference type="EnsemblMetazoa" id="XM_038202865.1">
    <property type="protein sequence ID" value="XP_038058793.1"/>
    <property type="gene ID" value="LOC119730081"/>
</dbReference>
<evidence type="ECO:0000256" key="3">
    <source>
        <dbReference type="SAM" id="Phobius"/>
    </source>
</evidence>
<evidence type="ECO:0008006" key="8">
    <source>
        <dbReference type="Google" id="ProtNLM"/>
    </source>
</evidence>
<dbReference type="PROSITE" id="PS01186">
    <property type="entry name" value="EGF_2"/>
    <property type="match status" value="1"/>
</dbReference>
<evidence type="ECO:0000313" key="6">
    <source>
        <dbReference type="EnsemblMetazoa" id="XP_038058793.1"/>
    </source>
</evidence>
<keyword evidence="3" id="KW-0812">Transmembrane</keyword>
<keyword evidence="3" id="KW-1133">Transmembrane helix</keyword>
<reference evidence="6" key="1">
    <citation type="submission" date="2022-11" db="UniProtKB">
        <authorList>
            <consortium name="EnsemblMetazoa"/>
        </authorList>
    </citation>
    <scope>IDENTIFICATION</scope>
</reference>
<evidence type="ECO:0000256" key="2">
    <source>
        <dbReference type="PROSITE-ProRule" id="PRU00076"/>
    </source>
</evidence>
<dbReference type="Pfam" id="PF02494">
    <property type="entry name" value="HYR"/>
    <property type="match status" value="2"/>
</dbReference>
<evidence type="ECO:0000313" key="7">
    <source>
        <dbReference type="Proteomes" id="UP000887568"/>
    </source>
</evidence>
<dbReference type="PANTHER" id="PTHR24273">
    <property type="entry name" value="FI04643P-RELATED"/>
    <property type="match status" value="1"/>
</dbReference>
<dbReference type="InterPro" id="IPR000742">
    <property type="entry name" value="EGF"/>
</dbReference>
<evidence type="ECO:0000256" key="1">
    <source>
        <dbReference type="ARBA" id="ARBA00022737"/>
    </source>
</evidence>
<sequence length="571" mass="59966">MVPWTPDPTATDDDGTTPEVICFPAAGSSFPVDETTNIVCNASDVAGNEAICTFNVTVDQQAPVIDNCPSNVRTNNAMVTWTPDPTATDDDGTTPEVTCNPAAGSSFPVDATTNVVCNASDAAGNEAICTFNVTVDQQAPVIDNCPSNVRTNNAVVTWTPEPTATDDDGTNLEVKCIPAAGSSFPVDATTIVVCNSIDAAGNEAICTFNVAVDQQAPVINSCPLDVRTENATVTWTPDPTATDDDGTTPEVTCFPAAGRSFPVDVTSIVVCNASDAAGNEAECIFTVTVDPKVVVVSMAINETNGSDVPFIEAYNDITSPESRTLCLPVETAMLEALSPELASIVTAKCTAIYQGSIIVDVRLGFSPEANNSAPLGSAVQGVLQNVITEGTFGAGGGITYTINPELVIAQCLEGIFILSPYFSVIHGNSTMYLNGIHALRRGPVIVFFVLLNTAESITCPTDYCQNGGECVKEGAVPRVQFSCNCSAGFTGDVCQTSIKGTPLAAILIPVIALVCLLVIIGVCTMTKAGYRHSKQPSAPPELNPMEYDTGERLYRPYHGRSNRRFTFKDST</sequence>
<dbReference type="OrthoDB" id="6105840at2759"/>
<dbReference type="PROSITE" id="PS00022">
    <property type="entry name" value="EGF_1"/>
    <property type="match status" value="1"/>
</dbReference>
<dbReference type="SMART" id="SM00181">
    <property type="entry name" value="EGF"/>
    <property type="match status" value="1"/>
</dbReference>
<evidence type="ECO:0000259" key="5">
    <source>
        <dbReference type="PROSITE" id="PS50825"/>
    </source>
</evidence>
<dbReference type="PROSITE" id="PS50026">
    <property type="entry name" value="EGF_3"/>
    <property type="match status" value="1"/>
</dbReference>
<keyword evidence="7" id="KW-1185">Reference proteome</keyword>
<keyword evidence="2" id="KW-1015">Disulfide bond</keyword>
<feature type="domain" description="EGF-like" evidence="4">
    <location>
        <begin position="455"/>
        <end position="495"/>
    </location>
</feature>
<dbReference type="GeneID" id="119730081"/>
<protein>
    <recommendedName>
        <fullName evidence="8">HYR domain-containing protein</fullName>
    </recommendedName>
</protein>
<keyword evidence="3" id="KW-0472">Membrane</keyword>
<keyword evidence="2" id="KW-0245">EGF-like domain</keyword>
<comment type="caution">
    <text evidence="2">Lacks conserved residue(s) required for the propagation of feature annotation.</text>
</comment>
<feature type="domain" description="HYR" evidence="5">
    <location>
        <begin position="58"/>
        <end position="137"/>
    </location>
</feature>
<dbReference type="SUPFAM" id="SSF57196">
    <property type="entry name" value="EGF/Laminin"/>
    <property type="match status" value="1"/>
</dbReference>
<dbReference type="Pfam" id="PF00008">
    <property type="entry name" value="EGF"/>
    <property type="match status" value="1"/>
</dbReference>
<proteinExistence type="predicted"/>
<keyword evidence="1" id="KW-0677">Repeat</keyword>
<dbReference type="Gene3D" id="2.10.25.10">
    <property type="entry name" value="Laminin"/>
    <property type="match status" value="1"/>
</dbReference>
<feature type="domain" description="HYR" evidence="5">
    <location>
        <begin position="212"/>
        <end position="291"/>
    </location>
</feature>
<feature type="transmembrane region" description="Helical" evidence="3">
    <location>
        <begin position="503"/>
        <end position="525"/>
    </location>
</feature>
<dbReference type="Proteomes" id="UP000887568">
    <property type="component" value="Unplaced"/>
</dbReference>
<dbReference type="PANTHER" id="PTHR24273:SF32">
    <property type="entry name" value="HYALIN"/>
    <property type="match status" value="1"/>
</dbReference>
<dbReference type="AlphaFoldDB" id="A0A914A4Q0"/>
<feature type="disulfide bond" evidence="2">
    <location>
        <begin position="485"/>
        <end position="494"/>
    </location>
</feature>
<organism evidence="6 7">
    <name type="scientific">Patiria miniata</name>
    <name type="common">Bat star</name>
    <name type="synonym">Asterina miniata</name>
    <dbReference type="NCBI Taxonomy" id="46514"/>
    <lineage>
        <taxon>Eukaryota</taxon>
        <taxon>Metazoa</taxon>
        <taxon>Echinodermata</taxon>
        <taxon>Eleutherozoa</taxon>
        <taxon>Asterozoa</taxon>
        <taxon>Asteroidea</taxon>
        <taxon>Valvatacea</taxon>
        <taxon>Valvatida</taxon>
        <taxon>Asterinidae</taxon>
        <taxon>Patiria</taxon>
    </lineage>
</organism>
<dbReference type="InterPro" id="IPR003410">
    <property type="entry name" value="HYR_dom"/>
</dbReference>
<dbReference type="PROSITE" id="PS50825">
    <property type="entry name" value="HYR"/>
    <property type="match status" value="2"/>
</dbReference>
<dbReference type="RefSeq" id="XP_038058793.1">
    <property type="nucleotide sequence ID" value="XM_038202865.1"/>
</dbReference>
<evidence type="ECO:0000259" key="4">
    <source>
        <dbReference type="PROSITE" id="PS50026"/>
    </source>
</evidence>
<accession>A0A914A4Q0</accession>
<name>A0A914A4Q0_PATMI</name>